<protein>
    <submittedName>
        <fullName evidence="2">PQQ-dependent sugar dehydrogenase</fullName>
        <ecNumber evidence="2">1.1.5.-</ecNumber>
    </submittedName>
</protein>
<dbReference type="SUPFAM" id="SSF50952">
    <property type="entry name" value="Soluble quinoprotein glucose dehydrogenase"/>
    <property type="match status" value="1"/>
</dbReference>
<sequence length="387" mass="42834">MTARNIPVLASLSIRHDAVSATQTPPHRLWFAALIISLLATTGQLVQAEEYRLVTVADELQWPWSVAKLPEGGFLITEREGRLIHLEDSGERHVLEGTPETLFAGQGGYFDVLLHPEFAENSLIYLSYAEGQEAANGTAIFRAEFRGGKILNGKRILRVAQDKTTPQHYGAKMMFLEDQTLLVTTGDGFEHREEAQSQDSELGKVLRIYDDGSPAGLLDAEGEPQRIWTLGHRNPQGLAFDASSGTIYLHEHGPRGGDEINRLEGGNNYGWPAVTHGVDYSGAYVSPFKAAPGFEDPVWTWVPSIAPSGMAWYGGGSFPTWRNSLFVGALVDQEVRRLELRDGKVVKEDALFSELETRIRDVRVFGDEIYLLTDSEQGALIRVQSVR</sequence>
<evidence type="ECO:0000313" key="2">
    <source>
        <dbReference type="EMBL" id="WOJ97613.1"/>
    </source>
</evidence>
<proteinExistence type="predicted"/>
<dbReference type="PANTHER" id="PTHR19328">
    <property type="entry name" value="HEDGEHOG-INTERACTING PROTEIN"/>
    <property type="match status" value="1"/>
</dbReference>
<dbReference type="PANTHER" id="PTHR19328:SF75">
    <property type="entry name" value="ALDOSE SUGAR DEHYDROGENASE YLII"/>
    <property type="match status" value="1"/>
</dbReference>
<dbReference type="Pfam" id="PF07995">
    <property type="entry name" value="GSDH"/>
    <property type="match status" value="1"/>
</dbReference>
<keyword evidence="3" id="KW-1185">Reference proteome</keyword>
<accession>A0ABZ0IG00</accession>
<name>A0ABZ0IG00_9GAMM</name>
<gene>
    <name evidence="2" type="ORF">R0137_03340</name>
</gene>
<feature type="domain" description="Glucose/Sorbosone dehydrogenase" evidence="1">
    <location>
        <begin position="60"/>
        <end position="382"/>
    </location>
</feature>
<dbReference type="RefSeq" id="WP_407328525.1">
    <property type="nucleotide sequence ID" value="NZ_CP136865.1"/>
</dbReference>
<evidence type="ECO:0000313" key="3">
    <source>
        <dbReference type="Proteomes" id="UP001626549"/>
    </source>
</evidence>
<dbReference type="InterPro" id="IPR011042">
    <property type="entry name" value="6-blade_b-propeller_TolB-like"/>
</dbReference>
<dbReference type="InterPro" id="IPR011041">
    <property type="entry name" value="Quinoprot_gluc/sorb_DH_b-prop"/>
</dbReference>
<evidence type="ECO:0000259" key="1">
    <source>
        <dbReference type="Pfam" id="PF07995"/>
    </source>
</evidence>
<organism evidence="2 3">
    <name type="scientific">Congregibacter brevis</name>
    <dbReference type="NCBI Taxonomy" id="3081201"/>
    <lineage>
        <taxon>Bacteria</taxon>
        <taxon>Pseudomonadati</taxon>
        <taxon>Pseudomonadota</taxon>
        <taxon>Gammaproteobacteria</taxon>
        <taxon>Cellvibrionales</taxon>
        <taxon>Halieaceae</taxon>
        <taxon>Congregibacter</taxon>
    </lineage>
</organism>
<dbReference type="EC" id="1.1.5.-" evidence="2"/>
<keyword evidence="2" id="KW-0560">Oxidoreductase</keyword>
<dbReference type="Gene3D" id="2.120.10.30">
    <property type="entry name" value="TolB, C-terminal domain"/>
    <property type="match status" value="1"/>
</dbReference>
<dbReference type="GO" id="GO:0016491">
    <property type="term" value="F:oxidoreductase activity"/>
    <property type="evidence" value="ECO:0007669"/>
    <property type="project" value="UniProtKB-KW"/>
</dbReference>
<dbReference type="Proteomes" id="UP001626549">
    <property type="component" value="Chromosome"/>
</dbReference>
<dbReference type="InterPro" id="IPR012938">
    <property type="entry name" value="Glc/Sorbosone_DH"/>
</dbReference>
<dbReference type="EMBL" id="CP136865">
    <property type="protein sequence ID" value="WOJ97613.1"/>
    <property type="molecule type" value="Genomic_DNA"/>
</dbReference>
<reference evidence="2 3" key="1">
    <citation type="submission" date="2023-10" db="EMBL/GenBank/DDBJ databases">
        <title>Two novel species belonging to the OM43/NOR5 clade.</title>
        <authorList>
            <person name="Park M."/>
        </authorList>
    </citation>
    <scope>NUCLEOTIDE SEQUENCE [LARGE SCALE GENOMIC DNA]</scope>
    <source>
        <strain evidence="2 3">IMCC45268</strain>
    </source>
</reference>